<evidence type="ECO:0000256" key="3">
    <source>
        <dbReference type="ARBA" id="ARBA00023239"/>
    </source>
</evidence>
<evidence type="ECO:0000256" key="4">
    <source>
        <dbReference type="ARBA" id="ARBA00023457"/>
    </source>
</evidence>
<comment type="pathway">
    <text evidence="1">Porphyrin-containing compound metabolism; protoheme biosynthesis.</text>
</comment>
<protein>
    <recommendedName>
        <fullName evidence="5">siroheme decarboxylase</fullName>
        <ecNumber evidence="5">4.1.1.111</ecNumber>
    </recommendedName>
</protein>
<feature type="domain" description="Siroheme decarboxylase NirL-like HTH" evidence="8">
    <location>
        <begin position="6"/>
        <end position="52"/>
    </location>
</feature>
<comment type="catalytic activity">
    <reaction evidence="6">
        <text>siroheme + 2 H(+) = 12,18-didecarboxysiroheme + 2 CO2</text>
        <dbReference type="Rhea" id="RHEA:19093"/>
        <dbReference type="ChEBI" id="CHEBI:15378"/>
        <dbReference type="ChEBI" id="CHEBI:16526"/>
        <dbReference type="ChEBI" id="CHEBI:60052"/>
        <dbReference type="ChEBI" id="CHEBI:140497"/>
        <dbReference type="EC" id="4.1.1.111"/>
    </reaction>
</comment>
<dbReference type="InterPro" id="IPR036390">
    <property type="entry name" value="WH_DNA-bd_sf"/>
</dbReference>
<dbReference type="EMBL" id="OJIN01000176">
    <property type="protein sequence ID" value="SPD74856.1"/>
    <property type="molecule type" value="Genomic_DNA"/>
</dbReference>
<accession>A0A445MZF4</accession>
<evidence type="ECO:0000256" key="1">
    <source>
        <dbReference type="ARBA" id="ARBA00004744"/>
    </source>
</evidence>
<organism evidence="9">
    <name type="scientific">uncultured Desulfobacterium sp</name>
    <dbReference type="NCBI Taxonomy" id="201089"/>
    <lineage>
        <taxon>Bacteria</taxon>
        <taxon>Pseudomonadati</taxon>
        <taxon>Thermodesulfobacteriota</taxon>
        <taxon>Desulfobacteria</taxon>
        <taxon>Desulfobacterales</taxon>
        <taxon>Desulfobacteriaceae</taxon>
        <taxon>Desulfobacterium</taxon>
        <taxon>environmental samples</taxon>
    </lineage>
</organism>
<evidence type="ECO:0000256" key="5">
    <source>
        <dbReference type="ARBA" id="ARBA00023471"/>
    </source>
</evidence>
<dbReference type="SUPFAM" id="SSF46785">
    <property type="entry name" value="Winged helix' DNA-binding domain"/>
    <property type="match status" value="1"/>
</dbReference>
<dbReference type="UniPathway" id="UPA00252"/>
<dbReference type="InterPro" id="IPR053953">
    <property type="entry name" value="NirdL-like_HTH"/>
</dbReference>
<dbReference type="GO" id="GO:0006783">
    <property type="term" value="P:heme biosynthetic process"/>
    <property type="evidence" value="ECO:0007669"/>
    <property type="project" value="UniProtKB-KW"/>
</dbReference>
<name>A0A445MZF4_9BACT</name>
<evidence type="ECO:0000313" key="9">
    <source>
        <dbReference type="EMBL" id="SPD74856.1"/>
    </source>
</evidence>
<dbReference type="Gene3D" id="3.30.70.3460">
    <property type="match status" value="1"/>
</dbReference>
<keyword evidence="3" id="KW-0456">Lyase</keyword>
<dbReference type="SMART" id="SM00344">
    <property type="entry name" value="HTH_ASNC"/>
    <property type="match status" value="1"/>
</dbReference>
<evidence type="ECO:0000259" key="7">
    <source>
        <dbReference type="Pfam" id="PF17805"/>
    </source>
</evidence>
<dbReference type="GO" id="GO:0016829">
    <property type="term" value="F:lyase activity"/>
    <property type="evidence" value="ECO:0007669"/>
    <property type="project" value="UniProtKB-KW"/>
</dbReference>
<dbReference type="Pfam" id="PF17805">
    <property type="entry name" value="AsnC_trans_reg2"/>
    <property type="match status" value="1"/>
</dbReference>
<sequence>MIDDLDKEVIRLIQGDLPVEERPFAVLAKQAGISEQDFIERVRNLKKEGILRRFGATLRHQKAGYDSNAMVAWLVPDERVDEVGHALARFREVTHCYQRRPQGDWPYNLFSMVHAGSREQCRKIAQRMSDAVRVKDYILLFSEKEFKKTSMEYF</sequence>
<reference evidence="9" key="1">
    <citation type="submission" date="2018-01" db="EMBL/GenBank/DDBJ databases">
        <authorList>
            <person name="Regsiter A."/>
            <person name="William W."/>
        </authorList>
    </citation>
    <scope>NUCLEOTIDE SEQUENCE</scope>
    <source>
        <strain evidence="9">TRIP AH-1</strain>
    </source>
</reference>
<evidence type="ECO:0000256" key="6">
    <source>
        <dbReference type="ARBA" id="ARBA00048470"/>
    </source>
</evidence>
<dbReference type="Pfam" id="PF22451">
    <property type="entry name" value="NirdL-like_HTH"/>
    <property type="match status" value="1"/>
</dbReference>
<dbReference type="InterPro" id="IPR040523">
    <property type="entry name" value="AsnC_trans_reg2"/>
</dbReference>
<dbReference type="EC" id="4.1.1.111" evidence="5"/>
<gene>
    <name evidence="9" type="ORF">PITCH_A350065</name>
</gene>
<dbReference type="InterPro" id="IPR019888">
    <property type="entry name" value="Tscrpt_reg_AsnC-like"/>
</dbReference>
<proteinExistence type="inferred from homology"/>
<dbReference type="InterPro" id="IPR050684">
    <property type="entry name" value="HTH-Siroheme_Decarb"/>
</dbReference>
<evidence type="ECO:0000256" key="2">
    <source>
        <dbReference type="ARBA" id="ARBA00023133"/>
    </source>
</evidence>
<feature type="domain" description="Siroheme decarboxylase AsnC-like ligand binding" evidence="7">
    <location>
        <begin position="62"/>
        <end position="147"/>
    </location>
</feature>
<dbReference type="PANTHER" id="PTHR43413">
    <property type="entry name" value="TRANSCRIPTIONAL REGULATOR, ASNC FAMILY"/>
    <property type="match status" value="1"/>
</dbReference>
<dbReference type="AlphaFoldDB" id="A0A445MZF4"/>
<comment type="similarity">
    <text evidence="4">Belongs to the Ahb/Nir family.</text>
</comment>
<evidence type="ECO:0000259" key="8">
    <source>
        <dbReference type="Pfam" id="PF22451"/>
    </source>
</evidence>
<dbReference type="PANTHER" id="PTHR43413:SF1">
    <property type="entry name" value="SIROHEME DECARBOXYLASE NIRL SUBUNIT"/>
    <property type="match status" value="1"/>
</dbReference>
<keyword evidence="2" id="KW-0350">Heme biosynthesis</keyword>